<dbReference type="Gene3D" id="3.40.630.30">
    <property type="match status" value="1"/>
</dbReference>
<evidence type="ECO:0000313" key="3">
    <source>
        <dbReference type="Proteomes" id="UP000076643"/>
    </source>
</evidence>
<dbReference type="InterPro" id="IPR051531">
    <property type="entry name" value="N-acetyltransferase"/>
</dbReference>
<dbReference type="InterPro" id="IPR000182">
    <property type="entry name" value="GNAT_dom"/>
</dbReference>
<proteinExistence type="predicted"/>
<dbReference type="Pfam" id="PF13302">
    <property type="entry name" value="Acetyltransf_3"/>
    <property type="match status" value="1"/>
</dbReference>
<organism evidence="2 3">
    <name type="scientific">Pseudoalteromonas luteoviolacea DSM 6061</name>
    <dbReference type="NCBI Taxonomy" id="1365250"/>
    <lineage>
        <taxon>Bacteria</taxon>
        <taxon>Pseudomonadati</taxon>
        <taxon>Pseudomonadota</taxon>
        <taxon>Gammaproteobacteria</taxon>
        <taxon>Alteromonadales</taxon>
        <taxon>Pseudoalteromonadaceae</taxon>
        <taxon>Pseudoalteromonas</taxon>
    </lineage>
</organism>
<dbReference type="PANTHER" id="PTHR43792">
    <property type="entry name" value="GNAT FAMILY, PUTATIVE (AFU_ORTHOLOGUE AFUA_3G00765)-RELATED-RELATED"/>
    <property type="match status" value="1"/>
</dbReference>
<protein>
    <recommendedName>
        <fullName evidence="1">N-acetyltransferase domain-containing protein</fullName>
    </recommendedName>
</protein>
<dbReference type="PROSITE" id="PS51186">
    <property type="entry name" value="GNAT"/>
    <property type="match status" value="1"/>
</dbReference>
<dbReference type="AlphaFoldDB" id="A0A166UAS3"/>
<dbReference type="PATRIC" id="fig|1365250.3.peg.5138"/>
<feature type="domain" description="N-acetyltransferase" evidence="1">
    <location>
        <begin position="8"/>
        <end position="172"/>
    </location>
</feature>
<dbReference type="CDD" id="cd04301">
    <property type="entry name" value="NAT_SF"/>
    <property type="match status" value="1"/>
</dbReference>
<comment type="caution">
    <text evidence="2">The sequence shown here is derived from an EMBL/GenBank/DDBJ whole genome shotgun (WGS) entry which is preliminary data.</text>
</comment>
<accession>A0A166UAS3</accession>
<reference evidence="2 3" key="1">
    <citation type="submission" date="2013-07" db="EMBL/GenBank/DDBJ databases">
        <title>Comparative Genomic and Metabolomic Analysis of Twelve Strains of Pseudoalteromonas luteoviolacea.</title>
        <authorList>
            <person name="Vynne N.G."/>
            <person name="Mansson M."/>
            <person name="Gram L."/>
        </authorList>
    </citation>
    <scope>NUCLEOTIDE SEQUENCE [LARGE SCALE GENOMIC DNA]</scope>
    <source>
        <strain evidence="2 3">DSM 6061</strain>
    </source>
</reference>
<dbReference type="GO" id="GO:0016747">
    <property type="term" value="F:acyltransferase activity, transferring groups other than amino-acyl groups"/>
    <property type="evidence" value="ECO:0007669"/>
    <property type="project" value="InterPro"/>
</dbReference>
<evidence type="ECO:0000313" key="2">
    <source>
        <dbReference type="EMBL" id="KZN29742.1"/>
    </source>
</evidence>
<gene>
    <name evidence="2" type="ORF">N475_05440</name>
</gene>
<dbReference type="Proteomes" id="UP000076643">
    <property type="component" value="Unassembled WGS sequence"/>
</dbReference>
<sequence length="172" mass="19930">MELLTQRLKLRLLNKQDWNFFQNLNQNHQAMRYVADIPDEQRLRNLFESRIETWEKGKDSYLSFVIERLDNKEPIGLHGLKGFAENQQQAELGFILHPNYQGQGFALEATKAVIEFALKAMGYQALVATVTDGNTASLGLLYKLGFVHYQTIKQNYKINNIWHDDIVLMLNA</sequence>
<dbReference type="InterPro" id="IPR016181">
    <property type="entry name" value="Acyl_CoA_acyltransferase"/>
</dbReference>
<dbReference type="RefSeq" id="WP_063357489.1">
    <property type="nucleotide sequence ID" value="NZ_AQHB01000049.1"/>
</dbReference>
<keyword evidence="3" id="KW-1185">Reference proteome</keyword>
<name>A0A166UAS3_9GAMM</name>
<dbReference type="PANTHER" id="PTHR43792:SF1">
    <property type="entry name" value="N-ACETYLTRANSFERASE DOMAIN-CONTAINING PROTEIN"/>
    <property type="match status" value="1"/>
</dbReference>
<dbReference type="SUPFAM" id="SSF55729">
    <property type="entry name" value="Acyl-CoA N-acyltransferases (Nat)"/>
    <property type="match status" value="1"/>
</dbReference>
<dbReference type="EMBL" id="AUYB01000158">
    <property type="protein sequence ID" value="KZN29742.1"/>
    <property type="molecule type" value="Genomic_DNA"/>
</dbReference>
<evidence type="ECO:0000259" key="1">
    <source>
        <dbReference type="PROSITE" id="PS51186"/>
    </source>
</evidence>